<dbReference type="SUPFAM" id="SSF53335">
    <property type="entry name" value="S-adenosyl-L-methionine-dependent methyltransferases"/>
    <property type="match status" value="1"/>
</dbReference>
<evidence type="ECO:0000313" key="4">
    <source>
        <dbReference type="EMBL" id="GEP09056.1"/>
    </source>
</evidence>
<protein>
    <submittedName>
        <fullName evidence="4">Dimethylhistidine N-methyltransferase</fullName>
    </submittedName>
</protein>
<keyword evidence="1 4" id="KW-0489">Methyltransferase</keyword>
<evidence type="ECO:0000256" key="1">
    <source>
        <dbReference type="ARBA" id="ARBA00022603"/>
    </source>
</evidence>
<dbReference type="GO" id="GO:0032259">
    <property type="term" value="P:methylation"/>
    <property type="evidence" value="ECO:0007669"/>
    <property type="project" value="UniProtKB-KW"/>
</dbReference>
<dbReference type="GO" id="GO:0008168">
    <property type="term" value="F:methyltransferase activity"/>
    <property type="evidence" value="ECO:0007669"/>
    <property type="project" value="UniProtKB-KW"/>
</dbReference>
<dbReference type="InterPro" id="IPR029063">
    <property type="entry name" value="SAM-dependent_MTases_sf"/>
</dbReference>
<organism evidence="4 5">
    <name type="scientific">Methylobacterium gnaphalii</name>
    <dbReference type="NCBI Taxonomy" id="1010610"/>
    <lineage>
        <taxon>Bacteria</taxon>
        <taxon>Pseudomonadati</taxon>
        <taxon>Pseudomonadota</taxon>
        <taxon>Alphaproteobacteria</taxon>
        <taxon>Hyphomicrobiales</taxon>
        <taxon>Methylobacteriaceae</taxon>
        <taxon>Methylobacterium</taxon>
    </lineage>
</organism>
<dbReference type="PANTHER" id="PTHR43397:SF1">
    <property type="entry name" value="ERGOTHIONEINE BIOSYNTHESIS PROTEIN 1"/>
    <property type="match status" value="1"/>
</dbReference>
<keyword evidence="2 4" id="KW-0808">Transferase</keyword>
<name>A0A512JGK3_9HYPH</name>
<dbReference type="InterPro" id="IPR051128">
    <property type="entry name" value="EgtD_Methyltrsf_superfamily"/>
</dbReference>
<dbReference type="PIRSF" id="PIRSF018005">
    <property type="entry name" value="UCP018005"/>
    <property type="match status" value="1"/>
</dbReference>
<proteinExistence type="predicted"/>
<feature type="domain" description="Histidine-specific methyltransferase SAM-dependent" evidence="3">
    <location>
        <begin position="6"/>
        <end position="305"/>
    </location>
</feature>
<dbReference type="RefSeq" id="WP_373319163.1">
    <property type="nucleotide sequence ID" value="NZ_BJZV01000004.1"/>
</dbReference>
<dbReference type="NCBIfam" id="TIGR03438">
    <property type="entry name" value="egtD_ergothio"/>
    <property type="match status" value="1"/>
</dbReference>
<sequence>MEREEFRREAVAGLTSMPKGLPGKFLWDETGSRIFDRICDEPDYYPTRCEAALLPEAIREVAALVGPGATVVEYGSGASRKVRSLLDALDRPARYVAVDISREYLEASVQRLAGDYPSVVMTPVCADYAKPIRLPLSCSDGPVLGFFPGSSIGNFAPSDAEGLLARMRDTLGSSRLLIGADPTLDEMQLRMAYGRSGGLMRAFHLNILHRMNRELGADFDLSDFRHEARILRNPFRVEAHLVASQAKTYRVDGTEIRFEAGESVRTDTSHKYEPAAFRALAERGGWTSERIWLDHDQRFSLHLLSA</sequence>
<accession>A0A512JGK3</accession>
<reference evidence="4 5" key="1">
    <citation type="submission" date="2019-07" db="EMBL/GenBank/DDBJ databases">
        <title>Whole genome shotgun sequence of Methylobacterium gnaphalii NBRC 107716.</title>
        <authorList>
            <person name="Hosoyama A."/>
            <person name="Uohara A."/>
            <person name="Ohji S."/>
            <person name="Ichikawa N."/>
        </authorList>
    </citation>
    <scope>NUCLEOTIDE SEQUENCE [LARGE SCALE GENOMIC DNA]</scope>
    <source>
        <strain evidence="4 5">NBRC 107716</strain>
    </source>
</reference>
<dbReference type="Gene3D" id="3.40.50.150">
    <property type="entry name" value="Vaccinia Virus protein VP39"/>
    <property type="match status" value="1"/>
</dbReference>
<evidence type="ECO:0000259" key="3">
    <source>
        <dbReference type="Pfam" id="PF10017"/>
    </source>
</evidence>
<dbReference type="InterPro" id="IPR017804">
    <property type="entry name" value="MeTrfase_EgtD-like"/>
</dbReference>
<dbReference type="InterPro" id="IPR019257">
    <property type="entry name" value="MeTrfase_dom"/>
</dbReference>
<evidence type="ECO:0000313" key="5">
    <source>
        <dbReference type="Proteomes" id="UP000321750"/>
    </source>
</evidence>
<dbReference type="InterPro" id="IPR035094">
    <property type="entry name" value="EgtD"/>
</dbReference>
<keyword evidence="5" id="KW-1185">Reference proteome</keyword>
<dbReference type="Pfam" id="PF10017">
    <property type="entry name" value="Methyltransf_33"/>
    <property type="match status" value="1"/>
</dbReference>
<dbReference type="Proteomes" id="UP000321750">
    <property type="component" value="Unassembled WGS sequence"/>
</dbReference>
<dbReference type="PANTHER" id="PTHR43397">
    <property type="entry name" value="ERGOTHIONEINE BIOSYNTHESIS PROTEIN 1"/>
    <property type="match status" value="1"/>
</dbReference>
<comment type="caution">
    <text evidence="4">The sequence shown here is derived from an EMBL/GenBank/DDBJ whole genome shotgun (WGS) entry which is preliminary data.</text>
</comment>
<dbReference type="EMBL" id="BJZV01000004">
    <property type="protein sequence ID" value="GEP09056.1"/>
    <property type="molecule type" value="Genomic_DNA"/>
</dbReference>
<dbReference type="AlphaFoldDB" id="A0A512JGK3"/>
<evidence type="ECO:0000256" key="2">
    <source>
        <dbReference type="ARBA" id="ARBA00022679"/>
    </source>
</evidence>
<gene>
    <name evidence="4" type="ORF">MGN01_09010</name>
</gene>